<dbReference type="InterPro" id="IPR045175">
    <property type="entry name" value="M28_fam"/>
</dbReference>
<evidence type="ECO:0000256" key="1">
    <source>
        <dbReference type="SAM" id="SignalP"/>
    </source>
</evidence>
<dbReference type="RefSeq" id="WP_311661448.1">
    <property type="nucleotide sequence ID" value="NZ_JAVRHT010000001.1"/>
</dbReference>
<dbReference type="InterPro" id="IPR002048">
    <property type="entry name" value="EF_hand_dom"/>
</dbReference>
<dbReference type="Gene3D" id="3.40.630.10">
    <property type="entry name" value="Zn peptidases"/>
    <property type="match status" value="1"/>
</dbReference>
<comment type="caution">
    <text evidence="3">The sequence shown here is derived from an EMBL/GenBank/DDBJ whole genome shotgun (WGS) entry which is preliminary data.</text>
</comment>
<keyword evidence="4" id="KW-1185">Reference proteome</keyword>
<dbReference type="Proteomes" id="UP001267426">
    <property type="component" value="Unassembled WGS sequence"/>
</dbReference>
<dbReference type="PANTHER" id="PTHR12147">
    <property type="entry name" value="METALLOPEPTIDASE M28 FAMILY MEMBER"/>
    <property type="match status" value="1"/>
</dbReference>
<evidence type="ECO:0000313" key="4">
    <source>
        <dbReference type="Proteomes" id="UP001267426"/>
    </source>
</evidence>
<dbReference type="EMBL" id="JAVRHT010000001">
    <property type="protein sequence ID" value="MDT0630385.1"/>
    <property type="molecule type" value="Genomic_DNA"/>
</dbReference>
<dbReference type="InterPro" id="IPR007484">
    <property type="entry name" value="Peptidase_M28"/>
</dbReference>
<dbReference type="Pfam" id="PF04389">
    <property type="entry name" value="Peptidase_M28"/>
    <property type="match status" value="1"/>
</dbReference>
<feature type="signal peptide" evidence="1">
    <location>
        <begin position="1"/>
        <end position="21"/>
    </location>
</feature>
<feature type="chain" id="PRO_5045567561" evidence="1">
    <location>
        <begin position="22"/>
        <end position="535"/>
    </location>
</feature>
<protein>
    <submittedName>
        <fullName evidence="3">M28 family peptidase</fullName>
    </submittedName>
</protein>
<name>A0ABU3BM87_9BACT</name>
<feature type="domain" description="EF-hand" evidence="2">
    <location>
        <begin position="325"/>
        <end position="360"/>
    </location>
</feature>
<evidence type="ECO:0000259" key="2">
    <source>
        <dbReference type="PROSITE" id="PS50222"/>
    </source>
</evidence>
<evidence type="ECO:0000313" key="3">
    <source>
        <dbReference type="EMBL" id="MDT0630385.1"/>
    </source>
</evidence>
<gene>
    <name evidence="3" type="ORF">RM540_01380</name>
</gene>
<sequence>MPTRSPLLLAALAALAAPAAAQTPTASANPELVQRYQQTITPAELAGYLYVYADDYLAGRETGEPGQRFAARYLAGQYQTMGVMPKGSGSGTSPYNLDGYLQPFNLEQKVLRSLTAVATRDGETILESTIRDGDTAGAVLVPAYGAVDDATPAPVVFVGHADEGDLAPLPLEGAYALMLPGTVENPADRGATIDHVGVLGLRGVRGVLLVSAPTSAALAESAAGAFGGGRLALPAPGGAEPDADDLPPILATSPEVADRLLAGVGRTVESGDDSPAETGVMLSVTADVETRLVDTENVVAVVEGSDPVLKDEYVIISAHLDHVGVADEGEDTIFNGADDDGSGTVTLLEIAEAFEEAKADGHGPRRSVLFLHVTGEEKGLLGSEYFADRDPLVPIENVAANLNIDMIGRHDPERGFDTTDYVYVIGADLISQDIADWNAAVNEATGTGIFLSDKFNSPDDPNQFFRRSDHWNFGKYDVPFIFYFTGTHEDYHGVGDSADKIDYDRMAQIARLVFGTAWEIANADDRPRVSGVGFN</sequence>
<organism evidence="3 4">
    <name type="scientific">Rubrivirga litoralis</name>
    <dbReference type="NCBI Taxonomy" id="3075598"/>
    <lineage>
        <taxon>Bacteria</taxon>
        <taxon>Pseudomonadati</taxon>
        <taxon>Rhodothermota</taxon>
        <taxon>Rhodothermia</taxon>
        <taxon>Rhodothermales</taxon>
        <taxon>Rubricoccaceae</taxon>
        <taxon>Rubrivirga</taxon>
    </lineage>
</organism>
<dbReference type="InterPro" id="IPR018247">
    <property type="entry name" value="EF_Hand_1_Ca_BS"/>
</dbReference>
<dbReference type="PROSITE" id="PS50222">
    <property type="entry name" value="EF_HAND_2"/>
    <property type="match status" value="1"/>
</dbReference>
<dbReference type="PROSITE" id="PS00018">
    <property type="entry name" value="EF_HAND_1"/>
    <property type="match status" value="1"/>
</dbReference>
<dbReference type="SUPFAM" id="SSF53187">
    <property type="entry name" value="Zn-dependent exopeptidases"/>
    <property type="match status" value="1"/>
</dbReference>
<keyword evidence="1" id="KW-0732">Signal</keyword>
<reference evidence="3 4" key="1">
    <citation type="submission" date="2023-09" db="EMBL/GenBank/DDBJ databases">
        <authorList>
            <person name="Rey-Velasco X."/>
        </authorList>
    </citation>
    <scope>NUCLEOTIDE SEQUENCE [LARGE SCALE GENOMIC DNA]</scope>
    <source>
        <strain evidence="3 4">F394</strain>
    </source>
</reference>
<dbReference type="PANTHER" id="PTHR12147:SF26">
    <property type="entry name" value="PEPTIDASE M28 DOMAIN-CONTAINING PROTEIN"/>
    <property type="match status" value="1"/>
</dbReference>
<accession>A0ABU3BM87</accession>
<proteinExistence type="predicted"/>